<evidence type="ECO:0000313" key="2">
    <source>
        <dbReference type="Proteomes" id="UP000182761"/>
    </source>
</evidence>
<dbReference type="RefSeq" id="WP_055425376.1">
    <property type="nucleotide sequence ID" value="NZ_FCOR01000005.1"/>
</dbReference>
<dbReference type="Proteomes" id="UP000182761">
    <property type="component" value="Unassembled WGS sequence"/>
</dbReference>
<dbReference type="OrthoDB" id="1367458at2"/>
<proteinExistence type="predicted"/>
<gene>
    <name evidence="1" type="ORF">Ga0061079_105125</name>
</gene>
<evidence type="ECO:0000313" key="1">
    <source>
        <dbReference type="EMBL" id="CVK16166.1"/>
    </source>
</evidence>
<name>A0A0X3AP84_9FLAO</name>
<organism evidence="1 2">
    <name type="scientific">Apibacter mensalis</name>
    <dbReference type="NCBI Taxonomy" id="1586267"/>
    <lineage>
        <taxon>Bacteria</taxon>
        <taxon>Pseudomonadati</taxon>
        <taxon>Bacteroidota</taxon>
        <taxon>Flavobacteriia</taxon>
        <taxon>Flavobacteriales</taxon>
        <taxon>Weeksellaceae</taxon>
        <taxon>Apibacter</taxon>
    </lineage>
</organism>
<reference evidence="1 2" key="1">
    <citation type="submission" date="2016-01" db="EMBL/GenBank/DDBJ databases">
        <authorList>
            <person name="McClelland M."/>
            <person name="Jain A."/>
            <person name="Saraogi P."/>
            <person name="Mendelson R."/>
            <person name="Westerman R."/>
            <person name="SanMiguel P."/>
            <person name="Csonka L."/>
        </authorList>
    </citation>
    <scope>NUCLEOTIDE SEQUENCE [LARGE SCALE GENOMIC DNA]</scope>
    <source>
        <strain evidence="1 2">R-53146</strain>
    </source>
</reference>
<keyword evidence="2" id="KW-1185">Reference proteome</keyword>
<protein>
    <submittedName>
        <fullName evidence="1">Uncharacterized protein</fullName>
    </submittedName>
</protein>
<dbReference type="AlphaFoldDB" id="A0A0X3AP84"/>
<sequence length="300" mass="31293">MAGVIRTGISTTTQTLTNLQVDILAAGIEGAMNGLTQGIIQGISGGDILQGISSGSISSLVSTTVSMGGTAAGIDGTKIGGTLFFGTVSGGFGAVLTNGNFWQGAATDLIVSGLNHVAHRESLDNGYEKDEKGGYRQINEEGGDSMDYLYENGTIIESKVPFQKGGEVSYSRTYGVLANTGTGGSLNDPSWDIFTTCLPVGEFFVGAKLTKMGVTLVSKSSSGIRAMKVGGASKKALKSSVFFTKYLRNYGLNYSLGSKWFTVIGPNASTLGTFLGRNSVIIGSSLMLDGGRRIYNRLSY</sequence>
<dbReference type="EMBL" id="FCOR01000005">
    <property type="protein sequence ID" value="CVK16166.1"/>
    <property type="molecule type" value="Genomic_DNA"/>
</dbReference>
<accession>A0A0X3AP84</accession>
<dbReference type="STRING" id="1586267.GCA_001418685_01011"/>